<dbReference type="InterPro" id="IPR045621">
    <property type="entry name" value="BPD_transp_1_N"/>
</dbReference>
<evidence type="ECO:0000259" key="8">
    <source>
        <dbReference type="PROSITE" id="PS50928"/>
    </source>
</evidence>
<dbReference type="AlphaFoldDB" id="A0A7W7DDA4"/>
<dbReference type="InterPro" id="IPR000515">
    <property type="entry name" value="MetI-like"/>
</dbReference>
<name>A0A7W7DDA4_9ACTN</name>
<evidence type="ECO:0000313" key="10">
    <source>
        <dbReference type="Proteomes" id="UP000542210"/>
    </source>
</evidence>
<comment type="subcellular location">
    <subcellularLocation>
        <location evidence="1 7">Cell membrane</location>
        <topology evidence="1 7">Multi-pass membrane protein</topology>
    </subcellularLocation>
</comment>
<gene>
    <name evidence="9" type="ORF">BJ982_006035</name>
</gene>
<accession>A0A7W7DDA4</accession>
<dbReference type="Pfam" id="PF19300">
    <property type="entry name" value="BPD_transp_1_N"/>
    <property type="match status" value="1"/>
</dbReference>
<protein>
    <submittedName>
        <fullName evidence="9">Peptide/nickel transport system permease protein</fullName>
    </submittedName>
</protein>
<feature type="transmembrane region" description="Helical" evidence="7">
    <location>
        <begin position="179"/>
        <end position="198"/>
    </location>
</feature>
<keyword evidence="4 7" id="KW-0812">Transmembrane</keyword>
<dbReference type="Proteomes" id="UP000542210">
    <property type="component" value="Unassembled WGS sequence"/>
</dbReference>
<keyword evidence="3" id="KW-1003">Cell membrane</keyword>
<feature type="domain" description="ABC transmembrane type-1" evidence="8">
    <location>
        <begin position="95"/>
        <end position="301"/>
    </location>
</feature>
<keyword evidence="2 7" id="KW-0813">Transport</keyword>
<evidence type="ECO:0000256" key="6">
    <source>
        <dbReference type="ARBA" id="ARBA00023136"/>
    </source>
</evidence>
<comment type="caution">
    <text evidence="9">The sequence shown here is derived from an EMBL/GenBank/DDBJ whole genome shotgun (WGS) entry which is preliminary data.</text>
</comment>
<evidence type="ECO:0000256" key="4">
    <source>
        <dbReference type="ARBA" id="ARBA00022692"/>
    </source>
</evidence>
<evidence type="ECO:0000256" key="1">
    <source>
        <dbReference type="ARBA" id="ARBA00004651"/>
    </source>
</evidence>
<dbReference type="PANTHER" id="PTHR43163:SF7">
    <property type="entry name" value="DIPEPTIDE-TRANSPORT INTEGRAL MEMBRANE PROTEIN ABC TRANSPORTER DPPB-RELATED"/>
    <property type="match status" value="1"/>
</dbReference>
<dbReference type="PROSITE" id="PS50928">
    <property type="entry name" value="ABC_TM1"/>
    <property type="match status" value="1"/>
</dbReference>
<feature type="transmembrane region" description="Helical" evidence="7">
    <location>
        <begin position="134"/>
        <end position="159"/>
    </location>
</feature>
<evidence type="ECO:0000313" key="9">
    <source>
        <dbReference type="EMBL" id="MBB4704491.1"/>
    </source>
</evidence>
<evidence type="ECO:0000256" key="2">
    <source>
        <dbReference type="ARBA" id="ARBA00022448"/>
    </source>
</evidence>
<evidence type="ECO:0000256" key="7">
    <source>
        <dbReference type="RuleBase" id="RU363032"/>
    </source>
</evidence>
<dbReference type="CDD" id="cd06261">
    <property type="entry name" value="TM_PBP2"/>
    <property type="match status" value="1"/>
</dbReference>
<dbReference type="PANTHER" id="PTHR43163">
    <property type="entry name" value="DIPEPTIDE TRANSPORT SYSTEM PERMEASE PROTEIN DPPB-RELATED"/>
    <property type="match status" value="1"/>
</dbReference>
<organism evidence="9 10">
    <name type="scientific">Sphaerisporangium siamense</name>
    <dbReference type="NCBI Taxonomy" id="795645"/>
    <lineage>
        <taxon>Bacteria</taxon>
        <taxon>Bacillati</taxon>
        <taxon>Actinomycetota</taxon>
        <taxon>Actinomycetes</taxon>
        <taxon>Streptosporangiales</taxon>
        <taxon>Streptosporangiaceae</taxon>
        <taxon>Sphaerisporangium</taxon>
    </lineage>
</organism>
<dbReference type="GO" id="GO:0055085">
    <property type="term" value="P:transmembrane transport"/>
    <property type="evidence" value="ECO:0007669"/>
    <property type="project" value="InterPro"/>
</dbReference>
<keyword evidence="10" id="KW-1185">Reference proteome</keyword>
<evidence type="ECO:0000256" key="3">
    <source>
        <dbReference type="ARBA" id="ARBA00022475"/>
    </source>
</evidence>
<keyword evidence="5 7" id="KW-1133">Transmembrane helix</keyword>
<dbReference type="InterPro" id="IPR035906">
    <property type="entry name" value="MetI-like_sf"/>
</dbReference>
<feature type="transmembrane region" description="Helical" evidence="7">
    <location>
        <begin position="103"/>
        <end position="122"/>
    </location>
</feature>
<feature type="transmembrane region" description="Helical" evidence="7">
    <location>
        <begin position="282"/>
        <end position="308"/>
    </location>
</feature>
<dbReference type="SUPFAM" id="SSF161098">
    <property type="entry name" value="MetI-like"/>
    <property type="match status" value="1"/>
</dbReference>
<reference evidence="9 10" key="1">
    <citation type="submission" date="2020-08" db="EMBL/GenBank/DDBJ databases">
        <title>Sequencing the genomes of 1000 actinobacteria strains.</title>
        <authorList>
            <person name="Klenk H.-P."/>
        </authorList>
    </citation>
    <scope>NUCLEOTIDE SEQUENCE [LARGE SCALE GENOMIC DNA]</scope>
    <source>
        <strain evidence="9 10">DSM 45784</strain>
    </source>
</reference>
<dbReference type="EMBL" id="JACHND010000001">
    <property type="protein sequence ID" value="MBB4704491.1"/>
    <property type="molecule type" value="Genomic_DNA"/>
</dbReference>
<proteinExistence type="inferred from homology"/>
<dbReference type="Gene3D" id="1.10.3720.10">
    <property type="entry name" value="MetI-like"/>
    <property type="match status" value="1"/>
</dbReference>
<sequence>MLRYVGRRVAGLALVLLIVLTLVFFMLRAAPGGPVDAYLGMNPTPEKRAEVEHRFGLDQPLWVQYAKFVGNLASGNLGNSLFSDRPVSAIIGERLPVTLELSLIAFLFWVAVGLVAGAVAARRRDSFADGFVRVVSVVALSIPSFWLALVLVVVFGLYVKGVLPSSGWTPFADDPLGNLRGAVLPAFALGIGSGAVIARTLRASMIETAQTDYVSFARAMGLSERRILRRITLRNAIVPTATVIGLMLGVFVSGTVLIENVFNIPGIGQTIVGAFTRHDYPLAIACTLITASVFLVANLAVDLLYFVLNPRIRAGFLNGTAR</sequence>
<keyword evidence="6 7" id="KW-0472">Membrane</keyword>
<dbReference type="RefSeq" id="WP_184885555.1">
    <property type="nucleotide sequence ID" value="NZ_BOOV01000019.1"/>
</dbReference>
<comment type="similarity">
    <text evidence="7">Belongs to the binding-protein-dependent transport system permease family.</text>
</comment>
<dbReference type="GO" id="GO:0005886">
    <property type="term" value="C:plasma membrane"/>
    <property type="evidence" value="ECO:0007669"/>
    <property type="project" value="UniProtKB-SubCell"/>
</dbReference>
<dbReference type="Pfam" id="PF00528">
    <property type="entry name" value="BPD_transp_1"/>
    <property type="match status" value="1"/>
</dbReference>
<evidence type="ECO:0000256" key="5">
    <source>
        <dbReference type="ARBA" id="ARBA00022989"/>
    </source>
</evidence>
<feature type="transmembrane region" description="Helical" evidence="7">
    <location>
        <begin position="236"/>
        <end position="262"/>
    </location>
</feature>